<keyword evidence="8 12" id="KW-0472">Membrane</keyword>
<reference evidence="19" key="2">
    <citation type="submission" date="2025-09" db="UniProtKB">
        <authorList>
            <consortium name="Ensembl"/>
        </authorList>
    </citation>
    <scope>IDENTIFICATION</scope>
</reference>
<dbReference type="GO" id="GO:0046872">
    <property type="term" value="F:metal ion binding"/>
    <property type="evidence" value="ECO:0007669"/>
    <property type="project" value="UniProtKB-UniRule"/>
</dbReference>
<evidence type="ECO:0000256" key="5">
    <source>
        <dbReference type="ARBA" id="ARBA00022723"/>
    </source>
</evidence>
<dbReference type="InterPro" id="IPR002035">
    <property type="entry name" value="VWF_A"/>
</dbReference>
<evidence type="ECO:0000256" key="12">
    <source>
        <dbReference type="PIRNR" id="PIRNR038023"/>
    </source>
</evidence>
<dbReference type="InterPro" id="IPR036465">
    <property type="entry name" value="vWFA_dom_sf"/>
</dbReference>
<dbReference type="Proteomes" id="UP000233140">
    <property type="component" value="Unassembled WGS sequence"/>
</dbReference>
<protein>
    <recommendedName>
        <fullName evidence="12">Anthrax toxin receptor</fullName>
    </recommendedName>
</protein>
<dbReference type="GO" id="GO:0009986">
    <property type="term" value="C:cell surface"/>
    <property type="evidence" value="ECO:0007669"/>
    <property type="project" value="TreeGrafter"/>
</dbReference>
<feature type="binding site" evidence="13">
    <location>
        <position position="118"/>
    </location>
    <ligand>
        <name>a divalent metal cation</name>
        <dbReference type="ChEBI" id="CHEBI:60240"/>
    </ligand>
</feature>
<dbReference type="Pfam" id="PF05587">
    <property type="entry name" value="Anth_Ig"/>
    <property type="match status" value="1"/>
</dbReference>
<evidence type="ECO:0000256" key="8">
    <source>
        <dbReference type="ARBA" id="ARBA00023136"/>
    </source>
</evidence>
<dbReference type="PROSITE" id="PS50234">
    <property type="entry name" value="VWFA"/>
    <property type="match status" value="1"/>
</dbReference>
<dbReference type="PIRSF" id="PIRSF038023">
    <property type="entry name" value="Anthrax_toxin_receptor_2"/>
    <property type="match status" value="1"/>
</dbReference>
<comment type="similarity">
    <text evidence="2 12">Belongs to the ATR family.</text>
</comment>
<dbReference type="Pfam" id="PF05586">
    <property type="entry name" value="Ant_C"/>
    <property type="match status" value="1"/>
</dbReference>
<dbReference type="AlphaFoldDB" id="A0A2K5Y0P4"/>
<evidence type="ECO:0000256" key="4">
    <source>
        <dbReference type="ARBA" id="ARBA00022692"/>
    </source>
</evidence>
<keyword evidence="10 12" id="KW-0675">Receptor</keyword>
<dbReference type="GO" id="GO:0005886">
    <property type="term" value="C:plasma membrane"/>
    <property type="evidence" value="ECO:0007669"/>
    <property type="project" value="UniProtKB-UniRule"/>
</dbReference>
<sequence>MVAERSRARSLGSWLFPGLWLLALSGPGGLLRAQEQPSCRRAFDLYFVLDKSGSVANNWIEIYNFVQQLAERFVSPEMRLSFIVFSSQATIILPLTGDRGKISKGLEDLKRVSPVGETYIHEGLKLANEQIQKAGGLKTSSIIIALTDGKLDGLVPSYAEKEAKISRSLGASVYCVGVLDFEQAQLERIADSKEQVFPVKGGFQALKGIINSILAQSCTEILELQPSSVCVGEEFQIVLSGRGFMLGSRNGSVLCTYTVNETYTKSVKPVSVQLNSMLCPAPILNKAGETLDVSVSFNGGKSVISGSLIVTATECSNGIAAIIVILVLLLLLGIGLMWWFWPLCCKVEEEEPLPTKKWPTVDASYYGGRGVGGIKRMEVRWGDKGSTEEGARLEKAKNAVVKIPEETEEPIRPRPPRPKPTHQPPQTKWYTPIKGRLDALWALLRRQYDRVSLMRPQEGDEPGRVLNFT</sequence>
<keyword evidence="20" id="KW-1185">Reference proteome</keyword>
<keyword evidence="7 16" id="KW-1133">Transmembrane helix</keyword>
<feature type="signal peptide" evidence="17">
    <location>
        <begin position="1"/>
        <end position="33"/>
    </location>
</feature>
<dbReference type="InterPro" id="IPR008400">
    <property type="entry name" value="Anthrax_toxin_rcpt_extracel"/>
</dbReference>
<comment type="subcellular location">
    <subcellularLocation>
        <location evidence="1">Membrane</location>
        <topology evidence="1">Single-pass type I membrane protein</topology>
    </subcellularLocation>
</comment>
<evidence type="ECO:0000256" key="15">
    <source>
        <dbReference type="SAM" id="MobiDB-lite"/>
    </source>
</evidence>
<feature type="binding site" evidence="13">
    <location>
        <position position="54"/>
    </location>
    <ligand>
        <name>a divalent metal cation</name>
        <dbReference type="ChEBI" id="CHEBI:60240"/>
    </ligand>
</feature>
<keyword evidence="9 14" id="KW-1015">Disulfide bond</keyword>
<evidence type="ECO:0000256" key="10">
    <source>
        <dbReference type="ARBA" id="ARBA00023170"/>
    </source>
</evidence>
<evidence type="ECO:0000313" key="19">
    <source>
        <dbReference type="Ensembl" id="ENSMLEP00000009143.1"/>
    </source>
</evidence>
<evidence type="ECO:0000256" key="16">
    <source>
        <dbReference type="SAM" id="Phobius"/>
    </source>
</evidence>
<evidence type="ECO:0000256" key="11">
    <source>
        <dbReference type="ARBA" id="ARBA00023180"/>
    </source>
</evidence>
<keyword evidence="4 16" id="KW-0812">Transmembrane</keyword>
<proteinExistence type="inferred from homology"/>
<evidence type="ECO:0000256" key="14">
    <source>
        <dbReference type="PIRSR" id="PIRSR038023-2"/>
    </source>
</evidence>
<dbReference type="Pfam" id="PF00092">
    <property type="entry name" value="VWA"/>
    <property type="match status" value="1"/>
</dbReference>
<feature type="domain" description="VWFA" evidence="18">
    <location>
        <begin position="44"/>
        <end position="213"/>
    </location>
</feature>
<dbReference type="PANTHER" id="PTHR16059">
    <property type="entry name" value="ANTHRAX TOXIN RECEPTOR"/>
    <property type="match status" value="1"/>
</dbReference>
<dbReference type="InterPro" id="IPR008399">
    <property type="entry name" value="Anthrax_toxin_rcpt_C"/>
</dbReference>
<evidence type="ECO:0000256" key="9">
    <source>
        <dbReference type="ARBA" id="ARBA00023157"/>
    </source>
</evidence>
<dbReference type="Ensembl" id="ENSMLET00000032542.1">
    <property type="protein sequence ID" value="ENSMLEP00000009143.1"/>
    <property type="gene ID" value="ENSMLEG00000028687.1"/>
</dbReference>
<feature type="chain" id="PRO_5014452449" description="Anthrax toxin receptor" evidence="17">
    <location>
        <begin position="34"/>
        <end position="469"/>
    </location>
</feature>
<dbReference type="PANTHER" id="PTHR16059:SF13">
    <property type="entry name" value="ANTHRAX TOXIN RECEPTOR 2"/>
    <property type="match status" value="1"/>
</dbReference>
<evidence type="ECO:0000256" key="1">
    <source>
        <dbReference type="ARBA" id="ARBA00004479"/>
    </source>
</evidence>
<organism evidence="19 20">
    <name type="scientific">Mandrillus leucophaeus</name>
    <name type="common">Drill</name>
    <name type="synonym">Papio leucophaeus</name>
    <dbReference type="NCBI Taxonomy" id="9568"/>
    <lineage>
        <taxon>Eukaryota</taxon>
        <taxon>Metazoa</taxon>
        <taxon>Chordata</taxon>
        <taxon>Craniata</taxon>
        <taxon>Vertebrata</taxon>
        <taxon>Euteleostomi</taxon>
        <taxon>Mammalia</taxon>
        <taxon>Eutheria</taxon>
        <taxon>Euarchontoglires</taxon>
        <taxon>Primates</taxon>
        <taxon>Haplorrhini</taxon>
        <taxon>Catarrhini</taxon>
        <taxon>Cercopithecidae</taxon>
        <taxon>Cercopithecinae</taxon>
        <taxon>Mandrillus</taxon>
    </lineage>
</organism>
<keyword evidence="3" id="KW-0597">Phosphoprotein</keyword>
<dbReference type="FunFam" id="3.40.50.410:FF:000024">
    <property type="entry name" value="Anthrax toxin receptor"/>
    <property type="match status" value="1"/>
</dbReference>
<feature type="disulfide bond" evidence="14">
    <location>
        <begin position="39"/>
        <end position="218"/>
    </location>
</feature>
<evidence type="ECO:0000256" key="2">
    <source>
        <dbReference type="ARBA" id="ARBA00008095"/>
    </source>
</evidence>
<evidence type="ECO:0000256" key="3">
    <source>
        <dbReference type="ARBA" id="ARBA00022553"/>
    </source>
</evidence>
<dbReference type="SMART" id="SM00327">
    <property type="entry name" value="VWA"/>
    <property type="match status" value="1"/>
</dbReference>
<keyword evidence="11" id="KW-0325">Glycoprotein</keyword>
<dbReference type="SUPFAM" id="SSF53300">
    <property type="entry name" value="vWA-like"/>
    <property type="match status" value="1"/>
</dbReference>
<evidence type="ECO:0000256" key="6">
    <source>
        <dbReference type="ARBA" id="ARBA00022729"/>
    </source>
</evidence>
<dbReference type="GO" id="GO:0004888">
    <property type="term" value="F:transmembrane signaling receptor activity"/>
    <property type="evidence" value="ECO:0007669"/>
    <property type="project" value="TreeGrafter"/>
</dbReference>
<reference evidence="19" key="1">
    <citation type="submission" date="2025-08" db="UniProtKB">
        <authorList>
            <consortium name="Ensembl"/>
        </authorList>
    </citation>
    <scope>IDENTIFICATION</scope>
</reference>
<evidence type="ECO:0000259" key="18">
    <source>
        <dbReference type="PROSITE" id="PS50234"/>
    </source>
</evidence>
<evidence type="ECO:0000256" key="13">
    <source>
        <dbReference type="PIRSR" id="PIRSR038023-1"/>
    </source>
</evidence>
<accession>A0A2K5Y0P4</accession>
<keyword evidence="6 17" id="KW-0732">Signal</keyword>
<keyword evidence="5 12" id="KW-0479">Metal-binding</keyword>
<dbReference type="CDD" id="cd01474">
    <property type="entry name" value="vWA_ATR"/>
    <property type="match status" value="1"/>
</dbReference>
<feature type="region of interest" description="Disordered" evidence="15">
    <location>
        <begin position="404"/>
        <end position="430"/>
    </location>
</feature>
<dbReference type="InterPro" id="IPR017360">
    <property type="entry name" value="Anthrax_toxin_rcpt"/>
</dbReference>
<name>A0A2K5Y0P4_MANLE</name>
<feature type="transmembrane region" description="Helical" evidence="16">
    <location>
        <begin position="319"/>
        <end position="341"/>
    </location>
</feature>
<dbReference type="GeneTree" id="ENSGT00940000156320"/>
<dbReference type="Gene3D" id="3.40.50.410">
    <property type="entry name" value="von Willebrand factor, type A domain"/>
    <property type="match status" value="1"/>
</dbReference>
<evidence type="ECO:0000256" key="17">
    <source>
        <dbReference type="SAM" id="SignalP"/>
    </source>
</evidence>
<evidence type="ECO:0000313" key="20">
    <source>
        <dbReference type="Proteomes" id="UP000233140"/>
    </source>
</evidence>
<gene>
    <name evidence="19" type="primary">ANTXR2</name>
</gene>
<evidence type="ECO:0000256" key="7">
    <source>
        <dbReference type="ARBA" id="ARBA00022989"/>
    </source>
</evidence>
<feature type="binding site" evidence="13">
    <location>
        <position position="52"/>
    </location>
    <ligand>
        <name>a divalent metal cation</name>
        <dbReference type="ChEBI" id="CHEBI:60240"/>
    </ligand>
</feature>